<organism evidence="1 2">
    <name type="scientific">Actinophytocola gossypii</name>
    <dbReference type="NCBI Taxonomy" id="2812003"/>
    <lineage>
        <taxon>Bacteria</taxon>
        <taxon>Bacillati</taxon>
        <taxon>Actinomycetota</taxon>
        <taxon>Actinomycetes</taxon>
        <taxon>Pseudonocardiales</taxon>
        <taxon>Pseudonocardiaceae</taxon>
    </lineage>
</organism>
<dbReference type="EMBL" id="JAFFZE010000008">
    <property type="protein sequence ID" value="MCT2583059.1"/>
    <property type="molecule type" value="Genomic_DNA"/>
</dbReference>
<comment type="caution">
    <text evidence="1">The sequence shown here is derived from an EMBL/GenBank/DDBJ whole genome shotgun (WGS) entry which is preliminary data.</text>
</comment>
<name>A0ABT2J717_9PSEU</name>
<dbReference type="Proteomes" id="UP001156441">
    <property type="component" value="Unassembled WGS sequence"/>
</dbReference>
<dbReference type="RefSeq" id="WP_260190429.1">
    <property type="nucleotide sequence ID" value="NZ_JAFFZE010000008.1"/>
</dbReference>
<proteinExistence type="predicted"/>
<accession>A0ABT2J717</accession>
<sequence>MPWSPADQPDIAVWLRTLSAELPVRQQVEQLREVADQCDREPDEYAGAVATLLRQVADDTLTRAARVDVEAWTSITDIVTMSYEVVPGTIAVTFEPPPTGGPIVMIQLRDADVVLDRVLDLLHRARAGYRDACLATPR</sequence>
<evidence type="ECO:0000313" key="2">
    <source>
        <dbReference type="Proteomes" id="UP001156441"/>
    </source>
</evidence>
<evidence type="ECO:0000313" key="1">
    <source>
        <dbReference type="EMBL" id="MCT2583059.1"/>
    </source>
</evidence>
<protein>
    <submittedName>
        <fullName evidence="1">Uncharacterized protein</fullName>
    </submittedName>
</protein>
<reference evidence="1 2" key="1">
    <citation type="submission" date="2021-02" db="EMBL/GenBank/DDBJ databases">
        <title>Actinophytocola xerophila sp. nov., isolated from soil of cotton cropping field.</title>
        <authorList>
            <person name="Huang R."/>
            <person name="Chen X."/>
            <person name="Ge X."/>
            <person name="Liu W."/>
        </authorList>
    </citation>
    <scope>NUCLEOTIDE SEQUENCE [LARGE SCALE GENOMIC DNA]</scope>
    <source>
        <strain evidence="1 2">S1-96</strain>
    </source>
</reference>
<gene>
    <name evidence="1" type="ORF">JT362_08015</name>
</gene>
<keyword evidence="2" id="KW-1185">Reference proteome</keyword>